<evidence type="ECO:0000313" key="7">
    <source>
        <dbReference type="Proteomes" id="UP000245921"/>
    </source>
</evidence>
<evidence type="ECO:0000256" key="4">
    <source>
        <dbReference type="PIRSR" id="PIRSR000460-1"/>
    </source>
</evidence>
<dbReference type="Proteomes" id="UP000245921">
    <property type="component" value="Unassembled WGS sequence"/>
</dbReference>
<dbReference type="GO" id="GO:0008184">
    <property type="term" value="F:glycogen phosphorylase activity"/>
    <property type="evidence" value="ECO:0007669"/>
    <property type="project" value="InterPro"/>
</dbReference>
<dbReference type="SUPFAM" id="SSF53756">
    <property type="entry name" value="UDP-Glycosyltransferase/glycogen phosphorylase"/>
    <property type="match status" value="1"/>
</dbReference>
<dbReference type="InterPro" id="IPR024517">
    <property type="entry name" value="Glycogen_phosphorylase_DUF3417"/>
</dbReference>
<proteinExistence type="inferred from homology"/>
<dbReference type="InterPro" id="IPR052182">
    <property type="entry name" value="Glycogen/Maltodextrin_Phosph"/>
</dbReference>
<evidence type="ECO:0000256" key="2">
    <source>
        <dbReference type="ARBA" id="ARBA00006047"/>
    </source>
</evidence>
<dbReference type="PANTHER" id="PTHR42655">
    <property type="entry name" value="GLYCOGEN PHOSPHORYLASE"/>
    <property type="match status" value="1"/>
</dbReference>
<dbReference type="GO" id="GO:0030170">
    <property type="term" value="F:pyridoxal phosphate binding"/>
    <property type="evidence" value="ECO:0007669"/>
    <property type="project" value="InterPro"/>
</dbReference>
<reference evidence="6 7" key="1">
    <citation type="submission" date="2018-05" db="EMBL/GenBank/DDBJ databases">
        <title>Genomic Encyclopedia of Type Strains, Phase IV (KMG-IV): sequencing the most valuable type-strain genomes for metagenomic binning, comparative biology and taxonomic classification.</title>
        <authorList>
            <person name="Goeker M."/>
        </authorList>
    </citation>
    <scope>NUCLEOTIDE SEQUENCE [LARGE SCALE GENOMIC DNA]</scope>
    <source>
        <strain evidence="6 7">DSM 24906</strain>
    </source>
</reference>
<dbReference type="AlphaFoldDB" id="A0AA45C923"/>
<keyword evidence="7" id="KW-1185">Reference proteome</keyword>
<dbReference type="Gene3D" id="3.40.50.2000">
    <property type="entry name" value="Glycogen Phosphorylase B"/>
    <property type="match status" value="3"/>
</dbReference>
<dbReference type="Pfam" id="PF00343">
    <property type="entry name" value="Phosphorylase"/>
    <property type="match status" value="1"/>
</dbReference>
<keyword evidence="3" id="KW-0021">Allosteric enzyme</keyword>
<organism evidence="6 7">
    <name type="scientific">Oceanotoga teriensis</name>
    <dbReference type="NCBI Taxonomy" id="515440"/>
    <lineage>
        <taxon>Bacteria</taxon>
        <taxon>Thermotogati</taxon>
        <taxon>Thermotogota</taxon>
        <taxon>Thermotogae</taxon>
        <taxon>Petrotogales</taxon>
        <taxon>Petrotogaceae</taxon>
        <taxon>Oceanotoga</taxon>
    </lineage>
</organism>
<gene>
    <name evidence="6" type="ORF">C7380_10173</name>
</gene>
<keyword evidence="4" id="KW-0663">Pyridoxal phosphate</keyword>
<evidence type="ECO:0000259" key="5">
    <source>
        <dbReference type="Pfam" id="PF11897"/>
    </source>
</evidence>
<evidence type="ECO:0000256" key="1">
    <source>
        <dbReference type="ARBA" id="ARBA00001275"/>
    </source>
</evidence>
<comment type="catalytic activity">
    <reaction evidence="1">
        <text>[(1-&gt;4)-alpha-D-glucosyl](n) + phosphate = [(1-&gt;4)-alpha-D-glucosyl](n-1) + alpha-D-glucose 1-phosphate</text>
        <dbReference type="Rhea" id="RHEA:41732"/>
        <dbReference type="Rhea" id="RHEA-COMP:9584"/>
        <dbReference type="Rhea" id="RHEA-COMP:9586"/>
        <dbReference type="ChEBI" id="CHEBI:15444"/>
        <dbReference type="ChEBI" id="CHEBI:43474"/>
        <dbReference type="ChEBI" id="CHEBI:58601"/>
        <dbReference type="EC" id="2.4.1.1"/>
    </reaction>
</comment>
<feature type="domain" description="DUF3417" evidence="5">
    <location>
        <begin position="13"/>
        <end position="121"/>
    </location>
</feature>
<evidence type="ECO:0000256" key="3">
    <source>
        <dbReference type="ARBA" id="ARBA00022533"/>
    </source>
</evidence>
<evidence type="ECO:0000313" key="6">
    <source>
        <dbReference type="EMBL" id="PWJ96501.1"/>
    </source>
</evidence>
<dbReference type="EMBL" id="QGGI01000001">
    <property type="protein sequence ID" value="PWJ96501.1"/>
    <property type="molecule type" value="Genomic_DNA"/>
</dbReference>
<dbReference type="Pfam" id="PF11897">
    <property type="entry name" value="DUF3417"/>
    <property type="match status" value="1"/>
</dbReference>
<dbReference type="NCBIfam" id="TIGR02094">
    <property type="entry name" value="more_P_ylases"/>
    <property type="match status" value="1"/>
</dbReference>
<dbReference type="RefSeq" id="WP_109603497.1">
    <property type="nucleotide sequence ID" value="NZ_JAMHJO010000023.1"/>
</dbReference>
<feature type="modified residue" description="N6-(pyridoxal phosphate)lysine" evidence="4">
    <location>
        <position position="607"/>
    </location>
</feature>
<dbReference type="InterPro" id="IPR000811">
    <property type="entry name" value="Glyco_trans_35"/>
</dbReference>
<dbReference type="GO" id="GO:0005975">
    <property type="term" value="P:carbohydrate metabolic process"/>
    <property type="evidence" value="ECO:0007669"/>
    <property type="project" value="InterPro"/>
</dbReference>
<name>A0AA45C923_9BACT</name>
<comment type="similarity">
    <text evidence="2">Belongs to the glycogen phosphorylase family.</text>
</comment>
<sequence length="853" mass="99258">MKFLNKVTAVAKLPERISGLKEISKNLWWTWNYDCQTLFEDIDKVLWEKTNHNPVIFLKQVNQKSLDKVVSNDSFLERYDNVFSSFKSYLQEKNTWFNSTHKNYNDGEIAYFCAEYGLHESFPIYSGGLGVLAGDHVKTASDLGLPFVAVGFLYKEGYFIQKLDSNGNQESHYINYDFSDFPVEPAKDENNEDIYIEMNILRRKVYVKLWKIDVGRVPLYLLDTDIDQNDPEDRLLTHRLYGGDHEMRIKQEILLGIAGVKALRRVGVNPSVWHMNEGHAAFLNLERIREFAEKGLNFKQSVEAVRSNSIFTTHTPVPAGNDAFPVHMIERYFNYYWENLGASRDEFFNLGLEIREDGSHMFSMTILALKLAGRSNGVSELHGKVSRNLWKHAWEGLEAVEVPITHVTNGVHSETWISNDLQKLFDKYLSTDWRNKLDDPDIWSKVDDIPDEEIWTIHKKLKSDLIRFLHDRIKLQRARHGETVEQLNEIEKIGDNNILTIGFARRFATYKRATLIFKDLERLEKILNDEEKPVQLIFAGKAHPADKPGQELIKRIYEISRMPKFKNKIIILENYDMNMARYLVSGVDMWLNNPRRPHEASGTSGEKAGMNGAINFSVLDGWWVEGFDGNNGWAIGDNRDYEDLELQDKIDSVSIYNQLENEIIPKYYNTSDKGYSHDWIEVMKNSIKTVSSFFNTHRMLKEYTQKLYMPAIVQGKNFYSNDFEIVKDFTYWKEILERNWNSIKIKAVVDTDLSEEIAVGKEINVNAEIYLPGIGPDSITPEIIIARLEDEKVVSIKSFDLKLKKEIQKDLYKFEGTFEIEERGNYGYNVRVIANHPFMPHRNYLMNFVKYPE</sequence>
<dbReference type="InterPro" id="IPR011834">
    <property type="entry name" value="Agluc_phsphrylas"/>
</dbReference>
<dbReference type="PANTHER" id="PTHR42655:SF1">
    <property type="entry name" value="GLYCOGEN PHOSPHORYLASE"/>
    <property type="match status" value="1"/>
</dbReference>
<dbReference type="PIRSF" id="PIRSF000460">
    <property type="entry name" value="Pprylas_GlgP"/>
    <property type="match status" value="1"/>
</dbReference>
<comment type="caution">
    <text evidence="6">The sequence shown here is derived from an EMBL/GenBank/DDBJ whole genome shotgun (WGS) entry which is preliminary data.</text>
</comment>
<protein>
    <submittedName>
        <fullName evidence="6">Maltodextrin phosphorylase</fullName>
    </submittedName>
</protein>
<accession>A0AA45C923</accession>